<evidence type="ECO:0000313" key="3">
    <source>
        <dbReference type="Proteomes" id="UP000019225"/>
    </source>
</evidence>
<dbReference type="InterPro" id="IPR003776">
    <property type="entry name" value="YcaO-like_dom"/>
</dbReference>
<dbReference type="RefSeq" id="WP_025360370.1">
    <property type="nucleotide sequence ID" value="NZ_CP007155.1"/>
</dbReference>
<protein>
    <recommendedName>
        <fullName evidence="1">YcaO domain-containing protein</fullName>
    </recommendedName>
</protein>
<dbReference type="HOGENOM" id="CLU_615251_0_0_11"/>
<proteinExistence type="predicted"/>
<dbReference type="EMBL" id="CP007155">
    <property type="protein sequence ID" value="AHI00525.1"/>
    <property type="molecule type" value="Genomic_DNA"/>
</dbReference>
<dbReference type="PANTHER" id="PTHR37809">
    <property type="entry name" value="RIBOSOMAL PROTEIN S12 METHYLTHIOTRANSFERASE ACCESSORY FACTOR YCAO"/>
    <property type="match status" value="1"/>
</dbReference>
<feature type="domain" description="YcaO" evidence="1">
    <location>
        <begin position="1"/>
        <end position="373"/>
    </location>
</feature>
<accession>W5WQR7</accession>
<keyword evidence="3" id="KW-1185">Reference proteome</keyword>
<dbReference type="Pfam" id="PF02624">
    <property type="entry name" value="YcaO"/>
    <property type="match status" value="1"/>
</dbReference>
<dbReference type="eggNOG" id="COG1944">
    <property type="taxonomic scope" value="Bacteria"/>
</dbReference>
<organism evidence="2 3">
    <name type="scientific">Kutzneria albida DSM 43870</name>
    <dbReference type="NCBI Taxonomy" id="1449976"/>
    <lineage>
        <taxon>Bacteria</taxon>
        <taxon>Bacillati</taxon>
        <taxon>Actinomycetota</taxon>
        <taxon>Actinomycetes</taxon>
        <taxon>Pseudonocardiales</taxon>
        <taxon>Pseudonocardiaceae</taxon>
        <taxon>Kutzneria</taxon>
    </lineage>
</organism>
<sequence>MRTASATLLERAVGWRQGVVRQLHEVPTTPADVPVGNWAAISDYGTSGGAGSGGRLAALAEALERHAAASCPLESQTPPAGAEVWDFSLRTKDYTQVWTLPGNEPVWVPTGLVGLSPEFGMQATSSGLAAAPSTEHALLRALQELVERDAFTVTWLHGVAARRVETPEELARPVAELGGEITVFDLTPAYSPHPVAAVAGTLPIAGRPRPTLGLACRGDWGEAVRKAWLEWCQGTVFVSVWSAEHAELALSPEQVTDFERHAGYYWSHLDQWRRLPLWGGPLVTPSPSCRDDLTTLVSTLDANGVRAAYRELTTPELSALGLRAVRVLSPDLTPLHSDHRRPWLGGRTGDLMWRYPWARTARAYPNPNPHPLG</sequence>
<dbReference type="AlphaFoldDB" id="W5WQR7"/>
<evidence type="ECO:0000259" key="1">
    <source>
        <dbReference type="PROSITE" id="PS51664"/>
    </source>
</evidence>
<dbReference type="KEGG" id="kal:KALB_7167"/>
<reference evidence="2 3" key="1">
    <citation type="journal article" date="2014" name="BMC Genomics">
        <title>Complete genome sequence of producer of the glycopeptide antibiotic Aculeximycin Kutzneria albida DSM 43870T, a representative of minor genus of Pseudonocardiaceae.</title>
        <authorList>
            <person name="Rebets Y."/>
            <person name="Tokovenko B."/>
            <person name="Lushchyk I."/>
            <person name="Ruckert C."/>
            <person name="Zaburannyi N."/>
            <person name="Bechthold A."/>
            <person name="Kalinowski J."/>
            <person name="Luzhetskyy A."/>
        </authorList>
    </citation>
    <scope>NUCLEOTIDE SEQUENCE [LARGE SCALE GENOMIC DNA]</scope>
    <source>
        <strain evidence="2">DSM 43870</strain>
    </source>
</reference>
<dbReference type="Gene3D" id="3.30.1330.230">
    <property type="match status" value="1"/>
</dbReference>
<dbReference type="Proteomes" id="UP000019225">
    <property type="component" value="Chromosome"/>
</dbReference>
<name>W5WQR7_9PSEU</name>
<dbReference type="PANTHER" id="PTHR37809:SF1">
    <property type="entry name" value="RIBOSOMAL PROTEIN S12 METHYLTHIOTRANSFERASE ACCESSORY FACTOR YCAO"/>
    <property type="match status" value="1"/>
</dbReference>
<dbReference type="PROSITE" id="PS51664">
    <property type="entry name" value="YCAO"/>
    <property type="match status" value="1"/>
</dbReference>
<dbReference type="OrthoDB" id="2379922at2"/>
<gene>
    <name evidence="2" type="ORF">KALB_7167</name>
</gene>
<dbReference type="STRING" id="1449976.KALB_7167"/>
<evidence type="ECO:0000313" key="2">
    <source>
        <dbReference type="EMBL" id="AHI00525.1"/>
    </source>
</evidence>